<dbReference type="InterPro" id="IPR006115">
    <property type="entry name" value="6PGDH_NADP-bd"/>
</dbReference>
<dbReference type="InterPro" id="IPR015815">
    <property type="entry name" value="HIBADH-related"/>
</dbReference>
<evidence type="ECO:0000313" key="7">
    <source>
        <dbReference type="Proteomes" id="UP000094487"/>
    </source>
</evidence>
<keyword evidence="1" id="KW-0560">Oxidoreductase</keyword>
<evidence type="ECO:0000259" key="4">
    <source>
        <dbReference type="Pfam" id="PF03446"/>
    </source>
</evidence>
<dbReference type="PIRSF" id="PIRSF000103">
    <property type="entry name" value="HIBADH"/>
    <property type="match status" value="1"/>
</dbReference>
<reference evidence="6 7" key="1">
    <citation type="submission" date="2016-08" db="EMBL/GenBank/DDBJ databases">
        <title>Draft genome of the agarase producing Sphingomonas sp. MCT13.</title>
        <authorList>
            <person name="D'Andrea M.M."/>
            <person name="Rossolini G.M."/>
            <person name="Thaller M.C."/>
        </authorList>
    </citation>
    <scope>NUCLEOTIDE SEQUENCE [LARGE SCALE GENOMIC DNA]</scope>
    <source>
        <strain evidence="6 7">MCT13</strain>
    </source>
</reference>
<dbReference type="InterPro" id="IPR015814">
    <property type="entry name" value="Pgluconate_DH_NAD-bd_C"/>
</dbReference>
<dbReference type="InterPro" id="IPR008927">
    <property type="entry name" value="6-PGluconate_DH-like_C_sf"/>
</dbReference>
<keyword evidence="7" id="KW-1185">Reference proteome</keyword>
<organism evidence="6 7">
    <name type="scientific">Sphingomonas turrisvirgatae</name>
    <dbReference type="NCBI Taxonomy" id="1888892"/>
    <lineage>
        <taxon>Bacteria</taxon>
        <taxon>Pseudomonadati</taxon>
        <taxon>Pseudomonadota</taxon>
        <taxon>Alphaproteobacteria</taxon>
        <taxon>Sphingomonadales</taxon>
        <taxon>Sphingomonadaceae</taxon>
        <taxon>Sphingomonas</taxon>
    </lineage>
</organism>
<feature type="compositionally biased region" description="Basic and acidic residues" evidence="3">
    <location>
        <begin position="293"/>
        <end position="307"/>
    </location>
</feature>
<dbReference type="STRING" id="1888892.BFL28_02050"/>
<dbReference type="Gene3D" id="3.40.50.720">
    <property type="entry name" value="NAD(P)-binding Rossmann-like Domain"/>
    <property type="match status" value="1"/>
</dbReference>
<feature type="region of interest" description="Disordered" evidence="3">
    <location>
        <begin position="280"/>
        <end position="307"/>
    </location>
</feature>
<feature type="domain" description="Phosphogluconate dehydrogenase NAD-binding putative C-terminal" evidence="5">
    <location>
        <begin position="189"/>
        <end position="259"/>
    </location>
</feature>
<sequence>MSTAVAFIGFGEAGQAFARPDARAFDCKTDDPAERQAKLGDYEAAQVLGYESAGEALADADAVFSLVTADQAVPAAQACATLLHARALWLDMNSVAPGTKRAAAAAIEAAGGRYVDVAVMAPVRPAKLNVPLLVAGPHADEAAAMLRDYGFAGVEVAGPNVGDASAIKMIRSVMVKGIEALTAECVIAAERAGVREAVLASLDASWKEQRWAERADYNLDRMLAHGVRRAAEMEEVARTLDELGVEPAMTRGTIARQRAIGALGVAPPDGLDAKLSAIEGSSLAAPPHRNPSPKRERLVNGREDKAA</sequence>
<dbReference type="InterPro" id="IPR036291">
    <property type="entry name" value="NAD(P)-bd_dom_sf"/>
</dbReference>
<accession>A0A1E3LVI1</accession>
<dbReference type="Pfam" id="PF09130">
    <property type="entry name" value="DUF1932"/>
    <property type="match status" value="1"/>
</dbReference>
<dbReference type="SUPFAM" id="SSF48179">
    <property type="entry name" value="6-phosphogluconate dehydrogenase C-terminal domain-like"/>
    <property type="match status" value="1"/>
</dbReference>
<evidence type="ECO:0000256" key="2">
    <source>
        <dbReference type="PIRSR" id="PIRSR000103-1"/>
    </source>
</evidence>
<dbReference type="Gene3D" id="1.10.1040.10">
    <property type="entry name" value="N-(1-d-carboxylethyl)-l-norvaline Dehydrogenase, domain 2"/>
    <property type="match status" value="1"/>
</dbReference>
<evidence type="ECO:0000256" key="3">
    <source>
        <dbReference type="SAM" id="MobiDB-lite"/>
    </source>
</evidence>
<dbReference type="Proteomes" id="UP000094487">
    <property type="component" value="Unassembled WGS sequence"/>
</dbReference>
<dbReference type="GO" id="GO:0016491">
    <property type="term" value="F:oxidoreductase activity"/>
    <property type="evidence" value="ECO:0007669"/>
    <property type="project" value="UniProtKB-KW"/>
</dbReference>
<name>A0A1E3LVI1_9SPHN</name>
<dbReference type="AlphaFoldDB" id="A0A1E3LVI1"/>
<evidence type="ECO:0000313" key="6">
    <source>
        <dbReference type="EMBL" id="ODP37772.1"/>
    </source>
</evidence>
<protein>
    <submittedName>
        <fullName evidence="6">6-phosphogluconate dehydrogenase</fullName>
    </submittedName>
</protein>
<evidence type="ECO:0000256" key="1">
    <source>
        <dbReference type="ARBA" id="ARBA00023002"/>
    </source>
</evidence>
<dbReference type="Pfam" id="PF03446">
    <property type="entry name" value="NAD_binding_2"/>
    <property type="match status" value="1"/>
</dbReference>
<dbReference type="OrthoDB" id="4333at2"/>
<dbReference type="RefSeq" id="WP_069320493.1">
    <property type="nucleotide sequence ID" value="NZ_MDDS01000024.1"/>
</dbReference>
<comment type="caution">
    <text evidence="6">The sequence shown here is derived from an EMBL/GenBank/DDBJ whole genome shotgun (WGS) entry which is preliminary data.</text>
</comment>
<feature type="domain" description="6-phosphogluconate dehydrogenase NADP-binding" evidence="4">
    <location>
        <begin position="5"/>
        <end position="138"/>
    </location>
</feature>
<gene>
    <name evidence="6" type="ORF">BFL28_02050</name>
</gene>
<dbReference type="InterPro" id="IPR013328">
    <property type="entry name" value="6PGD_dom2"/>
</dbReference>
<proteinExistence type="predicted"/>
<evidence type="ECO:0000259" key="5">
    <source>
        <dbReference type="Pfam" id="PF09130"/>
    </source>
</evidence>
<dbReference type="SUPFAM" id="SSF51735">
    <property type="entry name" value="NAD(P)-binding Rossmann-fold domains"/>
    <property type="match status" value="1"/>
</dbReference>
<feature type="active site" evidence="2">
    <location>
        <position position="168"/>
    </location>
</feature>
<dbReference type="GO" id="GO:0050661">
    <property type="term" value="F:NADP binding"/>
    <property type="evidence" value="ECO:0007669"/>
    <property type="project" value="InterPro"/>
</dbReference>
<dbReference type="EMBL" id="MDDS01000024">
    <property type="protein sequence ID" value="ODP37772.1"/>
    <property type="molecule type" value="Genomic_DNA"/>
</dbReference>